<reference evidence="2 3" key="1">
    <citation type="submission" date="2024-10" db="EMBL/GenBank/DDBJ databases">
        <authorList>
            <person name="Kim D."/>
        </authorList>
    </citation>
    <scope>NUCLEOTIDE SEQUENCE [LARGE SCALE GENOMIC DNA]</scope>
    <source>
        <strain evidence="2">BH-2024</strain>
    </source>
</reference>
<dbReference type="Proteomes" id="UP001620626">
    <property type="component" value="Unassembled WGS sequence"/>
</dbReference>
<evidence type="ECO:0000313" key="2">
    <source>
        <dbReference type="EMBL" id="KAL3110629.1"/>
    </source>
</evidence>
<organism evidence="2 3">
    <name type="scientific">Heterodera trifolii</name>
    <dbReference type="NCBI Taxonomy" id="157864"/>
    <lineage>
        <taxon>Eukaryota</taxon>
        <taxon>Metazoa</taxon>
        <taxon>Ecdysozoa</taxon>
        <taxon>Nematoda</taxon>
        <taxon>Chromadorea</taxon>
        <taxon>Rhabditida</taxon>
        <taxon>Tylenchina</taxon>
        <taxon>Tylenchomorpha</taxon>
        <taxon>Tylenchoidea</taxon>
        <taxon>Heteroderidae</taxon>
        <taxon>Heteroderinae</taxon>
        <taxon>Heterodera</taxon>
    </lineage>
</organism>
<gene>
    <name evidence="2" type="ORF">niasHT_017507</name>
</gene>
<feature type="region of interest" description="Disordered" evidence="1">
    <location>
        <begin position="87"/>
        <end position="111"/>
    </location>
</feature>
<evidence type="ECO:0000256" key="1">
    <source>
        <dbReference type="SAM" id="MobiDB-lite"/>
    </source>
</evidence>
<accession>A0ABD2L6A2</accession>
<sequence>MWRQIAAIRKKVRATISRRLGGTRPLHEGIDAVDWIAGFFPPTSASPYPPQILYPPRHTALNANAFISYSPPLASLLAPEGMGGNVKEGNDTQIRMPSGRRRGHQKGEREEKVRTKVAIESSKKQQLTSAFASAFAPGLGWLLAHRTSTVRLSPGAAELTAAVFFFGQ</sequence>
<protein>
    <submittedName>
        <fullName evidence="2">Uncharacterized protein</fullName>
    </submittedName>
</protein>
<dbReference type="AlphaFoldDB" id="A0ABD2L6A2"/>
<dbReference type="EMBL" id="JBICBT010000534">
    <property type="protein sequence ID" value="KAL3110629.1"/>
    <property type="molecule type" value="Genomic_DNA"/>
</dbReference>
<comment type="caution">
    <text evidence="2">The sequence shown here is derived from an EMBL/GenBank/DDBJ whole genome shotgun (WGS) entry which is preliminary data.</text>
</comment>
<proteinExistence type="predicted"/>
<evidence type="ECO:0000313" key="3">
    <source>
        <dbReference type="Proteomes" id="UP001620626"/>
    </source>
</evidence>
<keyword evidence="3" id="KW-1185">Reference proteome</keyword>
<name>A0ABD2L6A2_9BILA</name>